<protein>
    <submittedName>
        <fullName evidence="1">Uncharacterized protein</fullName>
    </submittedName>
</protein>
<dbReference type="EMBL" id="EQ973944">
    <property type="protein sequence ID" value="EEF37677.1"/>
    <property type="molecule type" value="Genomic_DNA"/>
</dbReference>
<proteinExistence type="predicted"/>
<accession>B9SF89</accession>
<evidence type="ECO:0000313" key="1">
    <source>
        <dbReference type="EMBL" id="EEF37677.1"/>
    </source>
</evidence>
<name>B9SF89_RICCO</name>
<dbReference type="InParanoid" id="B9SF89"/>
<reference evidence="2" key="1">
    <citation type="journal article" date="2010" name="Nat. Biotechnol.">
        <title>Draft genome sequence of the oilseed species Ricinus communis.</title>
        <authorList>
            <person name="Chan A.P."/>
            <person name="Crabtree J."/>
            <person name="Zhao Q."/>
            <person name="Lorenzi H."/>
            <person name="Orvis J."/>
            <person name="Puiu D."/>
            <person name="Melake-Berhan A."/>
            <person name="Jones K.M."/>
            <person name="Redman J."/>
            <person name="Chen G."/>
            <person name="Cahoon E.B."/>
            <person name="Gedil M."/>
            <person name="Stanke M."/>
            <person name="Haas B.J."/>
            <person name="Wortman J.R."/>
            <person name="Fraser-Liggett C.M."/>
            <person name="Ravel J."/>
            <person name="Rabinowicz P.D."/>
        </authorList>
    </citation>
    <scope>NUCLEOTIDE SEQUENCE [LARGE SCALE GENOMIC DNA]</scope>
    <source>
        <strain evidence="2">cv. Hale</strain>
    </source>
</reference>
<gene>
    <name evidence="1" type="ORF">RCOM_1095600</name>
</gene>
<organism evidence="1 2">
    <name type="scientific">Ricinus communis</name>
    <name type="common">Castor bean</name>
    <dbReference type="NCBI Taxonomy" id="3988"/>
    <lineage>
        <taxon>Eukaryota</taxon>
        <taxon>Viridiplantae</taxon>
        <taxon>Streptophyta</taxon>
        <taxon>Embryophyta</taxon>
        <taxon>Tracheophyta</taxon>
        <taxon>Spermatophyta</taxon>
        <taxon>Magnoliopsida</taxon>
        <taxon>eudicotyledons</taxon>
        <taxon>Gunneridae</taxon>
        <taxon>Pentapetalae</taxon>
        <taxon>rosids</taxon>
        <taxon>fabids</taxon>
        <taxon>Malpighiales</taxon>
        <taxon>Euphorbiaceae</taxon>
        <taxon>Acalyphoideae</taxon>
        <taxon>Acalypheae</taxon>
        <taxon>Ricinus</taxon>
    </lineage>
</organism>
<keyword evidence="2" id="KW-1185">Reference proteome</keyword>
<dbReference type="Proteomes" id="UP000008311">
    <property type="component" value="Unassembled WGS sequence"/>
</dbReference>
<evidence type="ECO:0000313" key="2">
    <source>
        <dbReference type="Proteomes" id="UP000008311"/>
    </source>
</evidence>
<dbReference type="AlphaFoldDB" id="B9SF89"/>
<sequence>MKYKCEGTSVRRPLSKDLVTKTTSSPHFIHDSWMCSSSSLNEGDIDAAPLQSLYN</sequence>